<evidence type="ECO:0008006" key="11">
    <source>
        <dbReference type="Google" id="ProtNLM"/>
    </source>
</evidence>
<proteinExistence type="inferred from homology"/>
<dbReference type="InterPro" id="IPR037185">
    <property type="entry name" value="EmrE-like"/>
</dbReference>
<evidence type="ECO:0000256" key="1">
    <source>
        <dbReference type="ARBA" id="ARBA00004141"/>
    </source>
</evidence>
<comment type="similarity">
    <text evidence="2">Belongs to the SLC35F solute transporter family.</text>
</comment>
<keyword evidence="5 8" id="KW-1133">Transmembrane helix</keyword>
<keyword evidence="6 8" id="KW-0472">Membrane</keyword>
<evidence type="ECO:0000256" key="4">
    <source>
        <dbReference type="ARBA" id="ARBA00022692"/>
    </source>
</evidence>
<evidence type="ECO:0000256" key="2">
    <source>
        <dbReference type="ARBA" id="ARBA00007863"/>
    </source>
</evidence>
<feature type="transmembrane region" description="Helical" evidence="8">
    <location>
        <begin position="241"/>
        <end position="258"/>
    </location>
</feature>
<accession>A0ABP0UYA2</accession>
<dbReference type="Proteomes" id="UP001497512">
    <property type="component" value="Chromosome 8"/>
</dbReference>
<comment type="subcellular location">
    <subcellularLocation>
        <location evidence="1">Membrane</location>
        <topology evidence="1">Multi-pass membrane protein</topology>
    </subcellularLocation>
</comment>
<dbReference type="Gene3D" id="1.10.3730.20">
    <property type="match status" value="1"/>
</dbReference>
<feature type="transmembrane region" description="Helical" evidence="8">
    <location>
        <begin position="183"/>
        <end position="203"/>
    </location>
</feature>
<keyword evidence="3" id="KW-0813">Transport</keyword>
<dbReference type="Pfam" id="PF06027">
    <property type="entry name" value="SLC35F"/>
    <property type="match status" value="1"/>
</dbReference>
<evidence type="ECO:0000256" key="6">
    <source>
        <dbReference type="ARBA" id="ARBA00023136"/>
    </source>
</evidence>
<feature type="transmembrane region" description="Helical" evidence="8">
    <location>
        <begin position="158"/>
        <end position="177"/>
    </location>
</feature>
<dbReference type="SUPFAM" id="SSF103481">
    <property type="entry name" value="Multidrug resistance efflux transporter EmrE"/>
    <property type="match status" value="1"/>
</dbReference>
<evidence type="ECO:0000313" key="9">
    <source>
        <dbReference type="EMBL" id="CAK9233530.1"/>
    </source>
</evidence>
<evidence type="ECO:0000256" key="3">
    <source>
        <dbReference type="ARBA" id="ARBA00022448"/>
    </source>
</evidence>
<feature type="region of interest" description="Disordered" evidence="7">
    <location>
        <begin position="77"/>
        <end position="101"/>
    </location>
</feature>
<evidence type="ECO:0000313" key="10">
    <source>
        <dbReference type="Proteomes" id="UP001497512"/>
    </source>
</evidence>
<evidence type="ECO:0000256" key="7">
    <source>
        <dbReference type="SAM" id="MobiDB-lite"/>
    </source>
</evidence>
<keyword evidence="10" id="KW-1185">Reference proteome</keyword>
<feature type="transmembrane region" description="Helical" evidence="8">
    <location>
        <begin position="7"/>
        <end position="28"/>
    </location>
</feature>
<dbReference type="PANTHER" id="PTHR23051:SF0">
    <property type="entry name" value="SOLUTE CARRIER FAMILY 35 MEMBER F5"/>
    <property type="match status" value="1"/>
</dbReference>
<gene>
    <name evidence="9" type="ORF">CSSPTR1EN2_LOCUS21532</name>
</gene>
<dbReference type="InterPro" id="IPR009262">
    <property type="entry name" value="SLC35_F1/F2/F6"/>
</dbReference>
<dbReference type="PANTHER" id="PTHR23051">
    <property type="entry name" value="SOLUTE CARRIER FAMILY 35, MEMBER F5"/>
    <property type="match status" value="1"/>
</dbReference>
<feature type="compositionally biased region" description="Basic and acidic residues" evidence="7">
    <location>
        <begin position="77"/>
        <end position="89"/>
    </location>
</feature>
<organism evidence="9 10">
    <name type="scientific">Sphagnum troendelagicum</name>
    <dbReference type="NCBI Taxonomy" id="128251"/>
    <lineage>
        <taxon>Eukaryota</taxon>
        <taxon>Viridiplantae</taxon>
        <taxon>Streptophyta</taxon>
        <taxon>Embryophyta</taxon>
        <taxon>Bryophyta</taxon>
        <taxon>Sphagnophytina</taxon>
        <taxon>Sphagnopsida</taxon>
        <taxon>Sphagnales</taxon>
        <taxon>Sphagnaceae</taxon>
        <taxon>Sphagnum</taxon>
    </lineage>
</organism>
<evidence type="ECO:0000256" key="8">
    <source>
        <dbReference type="SAM" id="Phobius"/>
    </source>
</evidence>
<dbReference type="EMBL" id="OZ019900">
    <property type="protein sequence ID" value="CAK9233530.1"/>
    <property type="molecule type" value="Genomic_DNA"/>
</dbReference>
<feature type="transmembrane region" description="Helical" evidence="8">
    <location>
        <begin position="210"/>
        <end position="229"/>
    </location>
</feature>
<sequence>MEKTWRWTLGMVYVIAVAVIWIVASFLVQSVEDAGISPFFITYLCNSLFVIYLPIVEGGRYAQLWFSRNLRQRQEQNQENLKQKERHVEEEEEEEGDSISRPEQETLLLEPAATAGVLEEGGIRHHHPGGIVRLKGDEEEVINGVQVREWSRMEIAKVGLLICPFWFAAQFTFNLSLKFTTVTSNTILSSASSLFTFLVSMAVLREKFTWLKLCSVLLCMLGTIVVSLADSEQDKGSVSHAVWGDMLCLLSALFYAIYTTLLRKCLPDEDSTQGKASTALFFGYLGLFNALLLAPVGFLYFSFVETFHRPSLTQFGLVMCKGLFDNVLSDYLWAKAVLLTTPTAATAGLNIQVPLAAVVDSLRGKVPSGLDMLGAIAVLLGFFGINQPVTGCCSSAGDEDEEFEVVKDDTVALAGL</sequence>
<protein>
    <recommendedName>
        <fullName evidence="11">EamA domain-containing protein</fullName>
    </recommendedName>
</protein>
<name>A0ABP0UYA2_9BRYO</name>
<evidence type="ECO:0000256" key="5">
    <source>
        <dbReference type="ARBA" id="ARBA00022989"/>
    </source>
</evidence>
<keyword evidence="4 8" id="KW-0812">Transmembrane</keyword>
<feature type="transmembrane region" description="Helical" evidence="8">
    <location>
        <begin position="34"/>
        <end position="55"/>
    </location>
</feature>
<feature type="transmembrane region" description="Helical" evidence="8">
    <location>
        <begin position="279"/>
        <end position="303"/>
    </location>
</feature>
<reference evidence="9" key="1">
    <citation type="submission" date="2024-02" db="EMBL/GenBank/DDBJ databases">
        <authorList>
            <consortium name="ELIXIR-Norway"/>
            <consortium name="Elixir Norway"/>
        </authorList>
    </citation>
    <scope>NUCLEOTIDE SEQUENCE</scope>
</reference>